<comment type="caution">
    <text evidence="1">The sequence shown here is derived from an EMBL/GenBank/DDBJ whole genome shotgun (WGS) entry which is preliminary data.</text>
</comment>
<name>A0A2I0KHS1_PUNGR</name>
<keyword evidence="2" id="KW-1185">Reference proteome</keyword>
<dbReference type="Proteomes" id="UP000233551">
    <property type="component" value="Unassembled WGS sequence"/>
</dbReference>
<gene>
    <name evidence="1" type="ORF">CRG98_011668</name>
</gene>
<reference evidence="1 2" key="1">
    <citation type="submission" date="2017-11" db="EMBL/GenBank/DDBJ databases">
        <title>De-novo sequencing of pomegranate (Punica granatum L.) genome.</title>
        <authorList>
            <person name="Akparov Z."/>
            <person name="Amiraslanov A."/>
            <person name="Hajiyeva S."/>
            <person name="Abbasov M."/>
            <person name="Kaur K."/>
            <person name="Hamwieh A."/>
            <person name="Solovyev V."/>
            <person name="Salamov A."/>
            <person name="Braich B."/>
            <person name="Kosarev P."/>
            <person name="Mahmoud A."/>
            <person name="Hajiyev E."/>
            <person name="Babayeva S."/>
            <person name="Izzatullayeva V."/>
            <person name="Mammadov A."/>
            <person name="Mammadov A."/>
            <person name="Sharifova S."/>
            <person name="Ojaghi J."/>
            <person name="Eynullazada K."/>
            <person name="Bayramov B."/>
            <person name="Abdulazimova A."/>
            <person name="Shahmuradov I."/>
        </authorList>
    </citation>
    <scope>NUCLEOTIDE SEQUENCE [LARGE SCALE GENOMIC DNA]</scope>
    <source>
        <strain evidence="2">cv. AG2017</strain>
        <tissue evidence="1">Leaf</tissue>
    </source>
</reference>
<dbReference type="EMBL" id="PGOL01000571">
    <property type="protein sequence ID" value="PKI68072.1"/>
    <property type="molecule type" value="Genomic_DNA"/>
</dbReference>
<sequence>MTKPNKNPNPRGPEPEIRLHWPINLLNLSPGMISVVKEKPRFLAGMFQRGSALSWVLQPLLFPTLARNVNPPALLP</sequence>
<evidence type="ECO:0000313" key="1">
    <source>
        <dbReference type="EMBL" id="PKI68072.1"/>
    </source>
</evidence>
<protein>
    <submittedName>
        <fullName evidence="1">Uncharacterized protein</fullName>
    </submittedName>
</protein>
<evidence type="ECO:0000313" key="2">
    <source>
        <dbReference type="Proteomes" id="UP000233551"/>
    </source>
</evidence>
<feature type="non-terminal residue" evidence="1">
    <location>
        <position position="76"/>
    </location>
</feature>
<dbReference type="AlphaFoldDB" id="A0A2I0KHS1"/>
<accession>A0A2I0KHS1</accession>
<organism evidence="1 2">
    <name type="scientific">Punica granatum</name>
    <name type="common">Pomegranate</name>
    <dbReference type="NCBI Taxonomy" id="22663"/>
    <lineage>
        <taxon>Eukaryota</taxon>
        <taxon>Viridiplantae</taxon>
        <taxon>Streptophyta</taxon>
        <taxon>Embryophyta</taxon>
        <taxon>Tracheophyta</taxon>
        <taxon>Spermatophyta</taxon>
        <taxon>Magnoliopsida</taxon>
        <taxon>eudicotyledons</taxon>
        <taxon>Gunneridae</taxon>
        <taxon>Pentapetalae</taxon>
        <taxon>rosids</taxon>
        <taxon>malvids</taxon>
        <taxon>Myrtales</taxon>
        <taxon>Lythraceae</taxon>
        <taxon>Punica</taxon>
    </lineage>
</organism>
<proteinExistence type="predicted"/>